<dbReference type="AlphaFoldDB" id="A0A7W3LS94"/>
<gene>
    <name evidence="1" type="ORF">HNR61_005010</name>
</gene>
<name>A0A7W3LS94_ACTNM</name>
<protein>
    <submittedName>
        <fullName evidence="1">Uncharacterized protein</fullName>
    </submittedName>
</protein>
<dbReference type="Proteomes" id="UP000572680">
    <property type="component" value="Unassembled WGS sequence"/>
</dbReference>
<sequence length="150" mass="16908">MADWELFDQVGEVVRGSAPRDLGDLHLRIHRAGVKAWFGDPEPPREHYEAQLISADIVTEARSSALEIGFHAEHRAEADNEAAVERLRAREAAWRGELGEDAVVGAFLGRGSWRRISELWLDPELDDTDAALEVGVRLVEYMRALEPLRR</sequence>
<evidence type="ECO:0000313" key="1">
    <source>
        <dbReference type="EMBL" id="MBA8953360.1"/>
    </source>
</evidence>
<proteinExistence type="predicted"/>
<accession>A0A7W3LS94</accession>
<reference evidence="1 2" key="1">
    <citation type="submission" date="2020-08" db="EMBL/GenBank/DDBJ databases">
        <title>Genomic Encyclopedia of Type Strains, Phase IV (KMG-IV): sequencing the most valuable type-strain genomes for metagenomic binning, comparative biology and taxonomic classification.</title>
        <authorList>
            <person name="Goeker M."/>
        </authorList>
    </citation>
    <scope>NUCLEOTIDE SEQUENCE [LARGE SCALE GENOMIC DNA]</scope>
    <source>
        <strain evidence="1 2">DSM 44197</strain>
    </source>
</reference>
<evidence type="ECO:0000313" key="2">
    <source>
        <dbReference type="Proteomes" id="UP000572680"/>
    </source>
</evidence>
<keyword evidence="2" id="KW-1185">Reference proteome</keyword>
<dbReference type="RefSeq" id="WP_182845523.1">
    <property type="nucleotide sequence ID" value="NZ_BAAALP010000001.1"/>
</dbReference>
<comment type="caution">
    <text evidence="1">The sequence shown here is derived from an EMBL/GenBank/DDBJ whole genome shotgun (WGS) entry which is preliminary data.</text>
</comment>
<dbReference type="EMBL" id="JACJIA010000006">
    <property type="protein sequence ID" value="MBA8953360.1"/>
    <property type="molecule type" value="Genomic_DNA"/>
</dbReference>
<organism evidence="1 2">
    <name type="scientific">Actinomadura namibiensis</name>
    <dbReference type="NCBI Taxonomy" id="182080"/>
    <lineage>
        <taxon>Bacteria</taxon>
        <taxon>Bacillati</taxon>
        <taxon>Actinomycetota</taxon>
        <taxon>Actinomycetes</taxon>
        <taxon>Streptosporangiales</taxon>
        <taxon>Thermomonosporaceae</taxon>
        <taxon>Actinomadura</taxon>
    </lineage>
</organism>